<evidence type="ECO:0000313" key="3">
    <source>
        <dbReference type="EMBL" id="QDV04913.1"/>
    </source>
</evidence>
<feature type="signal peptide" evidence="2">
    <location>
        <begin position="1"/>
        <end position="30"/>
    </location>
</feature>
<keyword evidence="2" id="KW-0732">Signal</keyword>
<evidence type="ECO:0000256" key="1">
    <source>
        <dbReference type="SAM" id="MobiDB-lite"/>
    </source>
</evidence>
<dbReference type="Proteomes" id="UP000320390">
    <property type="component" value="Chromosome"/>
</dbReference>
<evidence type="ECO:0000313" key="4">
    <source>
        <dbReference type="Proteomes" id="UP000320390"/>
    </source>
</evidence>
<name>A0A518ELF1_9BACT</name>
<protein>
    <recommendedName>
        <fullName evidence="5">Alginate export domain-containing protein</fullName>
    </recommendedName>
</protein>
<feature type="compositionally biased region" description="Pro residues" evidence="1">
    <location>
        <begin position="66"/>
        <end position="79"/>
    </location>
</feature>
<reference evidence="3 4" key="1">
    <citation type="submission" date="2019-02" db="EMBL/GenBank/DDBJ databases">
        <title>Deep-cultivation of Planctomycetes and their phenomic and genomic characterization uncovers novel biology.</title>
        <authorList>
            <person name="Wiegand S."/>
            <person name="Jogler M."/>
            <person name="Boedeker C."/>
            <person name="Pinto D."/>
            <person name="Vollmers J."/>
            <person name="Rivas-Marin E."/>
            <person name="Kohn T."/>
            <person name="Peeters S.H."/>
            <person name="Heuer A."/>
            <person name="Rast P."/>
            <person name="Oberbeckmann S."/>
            <person name="Bunk B."/>
            <person name="Jeske O."/>
            <person name="Meyerdierks A."/>
            <person name="Storesund J.E."/>
            <person name="Kallscheuer N."/>
            <person name="Luecker S."/>
            <person name="Lage O.M."/>
            <person name="Pohl T."/>
            <person name="Merkel B.J."/>
            <person name="Hornburger P."/>
            <person name="Mueller R.-W."/>
            <person name="Bruemmer F."/>
            <person name="Labrenz M."/>
            <person name="Spormann A.M."/>
            <person name="Op den Camp H."/>
            <person name="Overmann J."/>
            <person name="Amann R."/>
            <person name="Jetten M.S.M."/>
            <person name="Mascher T."/>
            <person name="Medema M.H."/>
            <person name="Devos D.P."/>
            <person name="Kaster A.-K."/>
            <person name="Ovreas L."/>
            <person name="Rohde M."/>
            <person name="Galperin M.Y."/>
            <person name="Jogler C."/>
        </authorList>
    </citation>
    <scope>NUCLEOTIDE SEQUENCE [LARGE SCALE GENOMIC DNA]</scope>
    <source>
        <strain evidence="3 4">Poly30</strain>
    </source>
</reference>
<gene>
    <name evidence="3" type="ORF">Poly30_04070</name>
</gene>
<accession>A0A518ELF1</accession>
<sequence length="508" mass="55787" precursor="true">MPMTIVTRTRLLSLAVAPALVSGLMREAAAQEPPLPPGLGGESKKQSEPSLPPGLGGTSRLGDEPGLPPGLEPSEPSLPPGLDGGSEDVIGVETVGQTGLLSFAADHGIKGFLEGRFGTRTQRDPHERTASIAEMRLRLEAERQAGSVFLRGATDLIVDPLFDSWAPDLESGQGFVDLREAYASFSPLPWLDVKAGRQVLTWGTGDLPFINDLFPKDWVSFFVGRDDEYLKAPSDAIRVGIFSDVANVDLVYTPRFDADRFIRGDRISYYNPLLGRPAGRDAPLQTDQPDEWIDDSEWSARIYRNVGGYELAAYGYLGYWKSPSGFDPLSGQARFPRLAAYGASARTQLAGGIASLEVGYYDSREDEGGDDPFVDNSQTRVLVGFERDLPEIAHSFSVGAQYYLEAMSNHDEYERTLPNGIPLRDEYRHVIILRASKLLLEQRMRASIFTYTSPSDRDTYIKPNVSYTIDDSWTLTVGANIFAGADDYTFIGQFGPNTNVFAALRLSF</sequence>
<organism evidence="3 4">
    <name type="scientific">Saltatorellus ferox</name>
    <dbReference type="NCBI Taxonomy" id="2528018"/>
    <lineage>
        <taxon>Bacteria</taxon>
        <taxon>Pseudomonadati</taxon>
        <taxon>Planctomycetota</taxon>
        <taxon>Planctomycetia</taxon>
        <taxon>Planctomycetia incertae sedis</taxon>
        <taxon>Saltatorellus</taxon>
    </lineage>
</organism>
<evidence type="ECO:0000256" key="2">
    <source>
        <dbReference type="SAM" id="SignalP"/>
    </source>
</evidence>
<dbReference type="AlphaFoldDB" id="A0A518ELF1"/>
<feature type="chain" id="PRO_5022092132" description="Alginate export domain-containing protein" evidence="2">
    <location>
        <begin position="31"/>
        <end position="508"/>
    </location>
</feature>
<proteinExistence type="predicted"/>
<keyword evidence="4" id="KW-1185">Reference proteome</keyword>
<dbReference type="EMBL" id="CP036434">
    <property type="protein sequence ID" value="QDV04913.1"/>
    <property type="molecule type" value="Genomic_DNA"/>
</dbReference>
<feature type="region of interest" description="Disordered" evidence="1">
    <location>
        <begin position="31"/>
        <end position="89"/>
    </location>
</feature>
<evidence type="ECO:0008006" key="5">
    <source>
        <dbReference type="Google" id="ProtNLM"/>
    </source>
</evidence>